<gene>
    <name evidence="1" type="ORF">E1A91_A03G025200v1</name>
</gene>
<name>A0A5D2ZU52_GOSMU</name>
<dbReference type="Proteomes" id="UP000323597">
    <property type="component" value="Chromosome A03"/>
</dbReference>
<proteinExistence type="predicted"/>
<sequence length="94" mass="10626">MSGTCVSTVTCVSCGDFSVEISLKSWGNEWLFCKSKSELCAFKFILWFENTITCSLVSSRTVRNDGVLFLKVCYGNILVGFLLSERCYKYSYPD</sequence>
<keyword evidence="2" id="KW-1185">Reference proteome</keyword>
<reference evidence="1 2" key="1">
    <citation type="submission" date="2019-07" db="EMBL/GenBank/DDBJ databases">
        <title>WGS assembly of Gossypium mustelinum.</title>
        <authorList>
            <person name="Chen Z.J."/>
            <person name="Sreedasyam A."/>
            <person name="Ando A."/>
            <person name="Song Q."/>
            <person name="De L."/>
            <person name="Hulse-Kemp A."/>
            <person name="Ding M."/>
            <person name="Ye W."/>
            <person name="Kirkbride R."/>
            <person name="Jenkins J."/>
            <person name="Plott C."/>
            <person name="Lovell J."/>
            <person name="Lin Y.-M."/>
            <person name="Vaughn R."/>
            <person name="Liu B."/>
            <person name="Li W."/>
            <person name="Simpson S."/>
            <person name="Scheffler B."/>
            <person name="Saski C."/>
            <person name="Grover C."/>
            <person name="Hu G."/>
            <person name="Conover J."/>
            <person name="Carlson J."/>
            <person name="Shu S."/>
            <person name="Boston L."/>
            <person name="Williams M."/>
            <person name="Peterson D."/>
            <person name="Mcgee K."/>
            <person name="Jones D."/>
            <person name="Wendel J."/>
            <person name="Stelly D."/>
            <person name="Grimwood J."/>
            <person name="Schmutz J."/>
        </authorList>
    </citation>
    <scope>NUCLEOTIDE SEQUENCE [LARGE SCALE GENOMIC DNA]</scope>
    <source>
        <strain evidence="1">1408120.09</strain>
    </source>
</reference>
<protein>
    <submittedName>
        <fullName evidence="1">Uncharacterized protein</fullName>
    </submittedName>
</protein>
<organism evidence="1 2">
    <name type="scientific">Gossypium mustelinum</name>
    <name type="common">Cotton</name>
    <name type="synonym">Gossypium caicoense</name>
    <dbReference type="NCBI Taxonomy" id="34275"/>
    <lineage>
        <taxon>Eukaryota</taxon>
        <taxon>Viridiplantae</taxon>
        <taxon>Streptophyta</taxon>
        <taxon>Embryophyta</taxon>
        <taxon>Tracheophyta</taxon>
        <taxon>Spermatophyta</taxon>
        <taxon>Magnoliopsida</taxon>
        <taxon>eudicotyledons</taxon>
        <taxon>Gunneridae</taxon>
        <taxon>Pentapetalae</taxon>
        <taxon>rosids</taxon>
        <taxon>malvids</taxon>
        <taxon>Malvales</taxon>
        <taxon>Malvaceae</taxon>
        <taxon>Malvoideae</taxon>
        <taxon>Gossypium</taxon>
    </lineage>
</organism>
<dbReference type="EMBL" id="CM017638">
    <property type="protein sequence ID" value="TYJ41490.1"/>
    <property type="molecule type" value="Genomic_DNA"/>
</dbReference>
<evidence type="ECO:0000313" key="2">
    <source>
        <dbReference type="Proteomes" id="UP000323597"/>
    </source>
</evidence>
<dbReference type="AlphaFoldDB" id="A0A5D2ZU52"/>
<accession>A0A5D2ZU52</accession>
<evidence type="ECO:0000313" key="1">
    <source>
        <dbReference type="EMBL" id="TYJ41490.1"/>
    </source>
</evidence>